<feature type="transmembrane region" description="Helical" evidence="1">
    <location>
        <begin position="38"/>
        <end position="56"/>
    </location>
</feature>
<keyword evidence="4" id="KW-1185">Reference proteome</keyword>
<evidence type="ECO:0000313" key="2">
    <source>
        <dbReference type="EMBL" id="PNT71795.1"/>
    </source>
</evidence>
<dbReference type="Gramene" id="PNT71795">
    <property type="protein sequence ID" value="PNT71795"/>
    <property type="gene ID" value="BRADI_2g35628v3"/>
</dbReference>
<dbReference type="EnsemblPlants" id="PNT71795">
    <property type="protein sequence ID" value="PNT71795"/>
    <property type="gene ID" value="BRADI_2g35628v3"/>
</dbReference>
<evidence type="ECO:0000313" key="3">
    <source>
        <dbReference type="EnsemblPlants" id="PNT71795"/>
    </source>
</evidence>
<keyword evidence="1" id="KW-0472">Membrane</keyword>
<reference evidence="2 3" key="1">
    <citation type="journal article" date="2010" name="Nature">
        <title>Genome sequencing and analysis of the model grass Brachypodium distachyon.</title>
        <authorList>
            <consortium name="International Brachypodium Initiative"/>
        </authorList>
    </citation>
    <scope>NUCLEOTIDE SEQUENCE [LARGE SCALE GENOMIC DNA]</scope>
    <source>
        <strain evidence="2 3">Bd21</strain>
    </source>
</reference>
<dbReference type="EMBL" id="CM000881">
    <property type="protein sequence ID" value="PNT71795.1"/>
    <property type="molecule type" value="Genomic_DNA"/>
</dbReference>
<gene>
    <name evidence="2" type="ORF">BRADI_2g35628v3</name>
</gene>
<accession>A0A2K2DBZ3</accession>
<evidence type="ECO:0000256" key="1">
    <source>
        <dbReference type="SAM" id="Phobius"/>
    </source>
</evidence>
<proteinExistence type="predicted"/>
<name>A0A2K2DBZ3_BRADI</name>
<protein>
    <submittedName>
        <fullName evidence="2 3">Uncharacterized protein</fullName>
    </submittedName>
</protein>
<keyword evidence="1" id="KW-1133">Transmembrane helix</keyword>
<reference evidence="2" key="2">
    <citation type="submission" date="2017-06" db="EMBL/GenBank/DDBJ databases">
        <title>WGS assembly of Brachypodium distachyon.</title>
        <authorList>
            <consortium name="The International Brachypodium Initiative"/>
            <person name="Lucas S."/>
            <person name="Harmon-Smith M."/>
            <person name="Lail K."/>
            <person name="Tice H."/>
            <person name="Grimwood J."/>
            <person name="Bruce D."/>
            <person name="Barry K."/>
            <person name="Shu S."/>
            <person name="Lindquist E."/>
            <person name="Wang M."/>
            <person name="Pitluck S."/>
            <person name="Vogel J.P."/>
            <person name="Garvin D.F."/>
            <person name="Mockler T.C."/>
            <person name="Schmutz J."/>
            <person name="Rokhsar D."/>
            <person name="Bevan M.W."/>
        </authorList>
    </citation>
    <scope>NUCLEOTIDE SEQUENCE</scope>
    <source>
        <strain evidence="2">Bd21</strain>
    </source>
</reference>
<dbReference type="InParanoid" id="A0A2K2DBZ3"/>
<evidence type="ECO:0000313" key="4">
    <source>
        <dbReference type="Proteomes" id="UP000008810"/>
    </source>
</evidence>
<dbReference type="Proteomes" id="UP000008810">
    <property type="component" value="Chromosome 2"/>
</dbReference>
<organism evidence="2">
    <name type="scientific">Brachypodium distachyon</name>
    <name type="common">Purple false brome</name>
    <name type="synonym">Trachynia distachya</name>
    <dbReference type="NCBI Taxonomy" id="15368"/>
    <lineage>
        <taxon>Eukaryota</taxon>
        <taxon>Viridiplantae</taxon>
        <taxon>Streptophyta</taxon>
        <taxon>Embryophyta</taxon>
        <taxon>Tracheophyta</taxon>
        <taxon>Spermatophyta</taxon>
        <taxon>Magnoliopsida</taxon>
        <taxon>Liliopsida</taxon>
        <taxon>Poales</taxon>
        <taxon>Poaceae</taxon>
        <taxon>BOP clade</taxon>
        <taxon>Pooideae</taxon>
        <taxon>Stipodae</taxon>
        <taxon>Brachypodieae</taxon>
        <taxon>Brachypodium</taxon>
    </lineage>
</organism>
<reference evidence="3" key="3">
    <citation type="submission" date="2018-08" db="UniProtKB">
        <authorList>
            <consortium name="EnsemblPlants"/>
        </authorList>
    </citation>
    <scope>IDENTIFICATION</scope>
    <source>
        <strain evidence="3">cv. Bd21</strain>
    </source>
</reference>
<sequence>MEEAVSMLVEHLVRPVLPSSAVVTPEMEQDVARQFNDGMLNALFYLLVFSSFLVLLKYI</sequence>
<dbReference type="AlphaFoldDB" id="A0A2K2DBZ3"/>
<keyword evidence="1" id="KW-0812">Transmembrane</keyword>